<reference evidence="3" key="1">
    <citation type="submission" date="2023-09" db="UniProtKB">
        <authorList>
            <consortium name="Ensembl"/>
        </authorList>
    </citation>
    <scope>IDENTIFICATION</scope>
</reference>
<name>A0A3B4GYV8_9CICH</name>
<dbReference type="InterPro" id="IPR036179">
    <property type="entry name" value="Ig-like_dom_sf"/>
</dbReference>
<accession>A0A3B4GYV8</accession>
<feature type="transmembrane region" description="Helical" evidence="1">
    <location>
        <begin position="210"/>
        <end position="228"/>
    </location>
</feature>
<dbReference type="SUPFAM" id="SSF48726">
    <property type="entry name" value="Immunoglobulin"/>
    <property type="match status" value="1"/>
</dbReference>
<dbReference type="SMART" id="SM00409">
    <property type="entry name" value="IG"/>
    <property type="match status" value="1"/>
</dbReference>
<evidence type="ECO:0000259" key="2">
    <source>
        <dbReference type="SMART" id="SM00409"/>
    </source>
</evidence>
<keyword evidence="1" id="KW-0812">Transmembrane</keyword>
<feature type="transmembrane region" description="Helical" evidence="1">
    <location>
        <begin position="155"/>
        <end position="179"/>
    </location>
</feature>
<evidence type="ECO:0000313" key="3">
    <source>
        <dbReference type="Ensembl" id="ENSPNYP00000028120.1"/>
    </source>
</evidence>
<keyword evidence="1" id="KW-0472">Membrane</keyword>
<dbReference type="GeneTree" id="ENSGT01030000234775"/>
<dbReference type="InterPro" id="IPR013106">
    <property type="entry name" value="Ig_V-set"/>
</dbReference>
<proteinExistence type="predicted"/>
<dbReference type="Pfam" id="PF07686">
    <property type="entry name" value="V-set"/>
    <property type="match status" value="1"/>
</dbReference>
<organism evidence="3">
    <name type="scientific">Pundamilia nyererei</name>
    <dbReference type="NCBI Taxonomy" id="303518"/>
    <lineage>
        <taxon>Eukaryota</taxon>
        <taxon>Metazoa</taxon>
        <taxon>Chordata</taxon>
        <taxon>Craniata</taxon>
        <taxon>Vertebrata</taxon>
        <taxon>Euteleostomi</taxon>
        <taxon>Actinopterygii</taxon>
        <taxon>Neopterygii</taxon>
        <taxon>Teleostei</taxon>
        <taxon>Neoteleostei</taxon>
        <taxon>Acanthomorphata</taxon>
        <taxon>Ovalentaria</taxon>
        <taxon>Cichlomorphae</taxon>
        <taxon>Cichliformes</taxon>
        <taxon>Cichlidae</taxon>
        <taxon>African cichlids</taxon>
        <taxon>Pseudocrenilabrinae</taxon>
        <taxon>Haplochromini</taxon>
        <taxon>Pundamilia</taxon>
    </lineage>
</organism>
<dbReference type="Gene3D" id="2.60.40.10">
    <property type="entry name" value="Immunoglobulins"/>
    <property type="match status" value="1"/>
</dbReference>
<dbReference type="InterPro" id="IPR003599">
    <property type="entry name" value="Ig_sub"/>
</dbReference>
<protein>
    <recommendedName>
        <fullName evidence="2">Immunoglobulin domain-containing protein</fullName>
    </recommendedName>
</protein>
<keyword evidence="1" id="KW-1133">Transmembrane helix</keyword>
<sequence length="248" mass="28286">HQPVSLSRGGPGLFSCVCSSLSLSVSSTGSFVVNVTQTSYQAENSHKITMEWTFTTNPDRSSKTLSIVCCHVQNKHFVLYQVNNGVEVSKSQDKKFSGRVQSDKDALREGRIRLQLSRLRSNDSGLYLCEVKTDHGFGVGRCRLNVIRHKRSMNFILFIYCMFPSAMFVSIMYFCVIFLSSLRSFKSNSSEITKCKYFVTVVKYNFQVSVLYLSIFLTTCYFYPLYFLKQISVLSTPYILKTGWLLLV</sequence>
<dbReference type="STRING" id="303518.ENSPNYP00000028120"/>
<feature type="domain" description="Immunoglobulin" evidence="2">
    <location>
        <begin position="1"/>
        <end position="147"/>
    </location>
</feature>
<dbReference type="Ensembl" id="ENSPNYT00000028808.1">
    <property type="protein sequence ID" value="ENSPNYP00000028120.1"/>
    <property type="gene ID" value="ENSPNYG00000021168.1"/>
</dbReference>
<dbReference type="InterPro" id="IPR013783">
    <property type="entry name" value="Ig-like_fold"/>
</dbReference>
<dbReference type="AlphaFoldDB" id="A0A3B4GYV8"/>
<evidence type="ECO:0000256" key="1">
    <source>
        <dbReference type="SAM" id="Phobius"/>
    </source>
</evidence>